<dbReference type="Proteomes" id="UP001189429">
    <property type="component" value="Unassembled WGS sequence"/>
</dbReference>
<comment type="caution">
    <text evidence="2">The sequence shown here is derived from an EMBL/GenBank/DDBJ whole genome shotgun (WGS) entry which is preliminary data.</text>
</comment>
<feature type="compositionally biased region" description="Low complexity" evidence="1">
    <location>
        <begin position="11"/>
        <end position="45"/>
    </location>
</feature>
<evidence type="ECO:0000313" key="3">
    <source>
        <dbReference type="Proteomes" id="UP001189429"/>
    </source>
</evidence>
<organism evidence="2 3">
    <name type="scientific">Prorocentrum cordatum</name>
    <dbReference type="NCBI Taxonomy" id="2364126"/>
    <lineage>
        <taxon>Eukaryota</taxon>
        <taxon>Sar</taxon>
        <taxon>Alveolata</taxon>
        <taxon>Dinophyceae</taxon>
        <taxon>Prorocentrales</taxon>
        <taxon>Prorocentraceae</taxon>
        <taxon>Prorocentrum</taxon>
    </lineage>
</organism>
<feature type="region of interest" description="Disordered" evidence="1">
    <location>
        <begin position="65"/>
        <end position="91"/>
    </location>
</feature>
<accession>A0ABN9PG53</accession>
<name>A0ABN9PG53_9DINO</name>
<keyword evidence="3" id="KW-1185">Reference proteome</keyword>
<proteinExistence type="predicted"/>
<evidence type="ECO:0000313" key="2">
    <source>
        <dbReference type="EMBL" id="CAK0789138.1"/>
    </source>
</evidence>
<gene>
    <name evidence="2" type="ORF">PCOR1329_LOCUS803</name>
</gene>
<evidence type="ECO:0000256" key="1">
    <source>
        <dbReference type="SAM" id="MobiDB-lite"/>
    </source>
</evidence>
<feature type="region of interest" description="Disordered" evidence="1">
    <location>
        <begin position="1"/>
        <end position="51"/>
    </location>
</feature>
<reference evidence="2" key="1">
    <citation type="submission" date="2023-10" db="EMBL/GenBank/DDBJ databases">
        <authorList>
            <person name="Chen Y."/>
            <person name="Shah S."/>
            <person name="Dougan E. K."/>
            <person name="Thang M."/>
            <person name="Chan C."/>
        </authorList>
    </citation>
    <scope>NUCLEOTIDE SEQUENCE [LARGE SCALE GENOMIC DNA]</scope>
</reference>
<sequence>MSARSTCRSEPSPALVAGGASAPVAGGTPTPVGGTATPVGGTATPDLASPPAGEVCEMAALSGCRSGPWSTTTDGVPAKLSTDDPFYPEEQPRAAPIVPAAANDGEAAPPGRLPLVVAFPCEPLFCTVRPERGCHRYQVAPQEYISRGDRELRQLSTR</sequence>
<dbReference type="EMBL" id="CAUYUJ010000181">
    <property type="protein sequence ID" value="CAK0789138.1"/>
    <property type="molecule type" value="Genomic_DNA"/>
</dbReference>
<protein>
    <submittedName>
        <fullName evidence="2">Uncharacterized protein</fullName>
    </submittedName>
</protein>